<proteinExistence type="predicted"/>
<reference evidence="3" key="1">
    <citation type="submission" date="2016-11" db="EMBL/GenBank/DDBJ databases">
        <authorList>
            <person name="Varghese N."/>
            <person name="Submissions S."/>
        </authorList>
    </citation>
    <scope>NUCLEOTIDE SEQUENCE [LARGE SCALE GENOMIC DNA]</scope>
    <source>
        <strain evidence="3">DSM 1811</strain>
    </source>
</reference>
<dbReference type="STRING" id="29534.SAMN05444366_1966"/>
<feature type="region of interest" description="Disordered" evidence="1">
    <location>
        <begin position="26"/>
        <end position="54"/>
    </location>
</feature>
<dbReference type="Proteomes" id="UP000184121">
    <property type="component" value="Unassembled WGS sequence"/>
</dbReference>
<organism evidence="2 3">
    <name type="scientific">Flavobacterium saccharophilum</name>
    <dbReference type="NCBI Taxonomy" id="29534"/>
    <lineage>
        <taxon>Bacteria</taxon>
        <taxon>Pseudomonadati</taxon>
        <taxon>Bacteroidota</taxon>
        <taxon>Flavobacteriia</taxon>
        <taxon>Flavobacteriales</taxon>
        <taxon>Flavobacteriaceae</taxon>
        <taxon>Flavobacterium</taxon>
    </lineage>
</organism>
<dbReference type="AlphaFoldDB" id="A0A1M7EDF1"/>
<sequence length="149" mass="16670">MKKIFLFSIIIGLSFSCAKKVSEEKKPSQETTKAAKEDTSSPTVVGGDSDSHSCKASAGYTWSILKKECIRIFENSTKLSHAEDGKTYTTVAYVIFEGDKAELFLDTQKESIILERKSEGDSWIKDDLQLIPWKGYVLKKGEKIIYTGE</sequence>
<feature type="compositionally biased region" description="Basic and acidic residues" evidence="1">
    <location>
        <begin position="26"/>
        <end position="39"/>
    </location>
</feature>
<evidence type="ECO:0000313" key="3">
    <source>
        <dbReference type="Proteomes" id="UP000184121"/>
    </source>
</evidence>
<keyword evidence="3" id="KW-1185">Reference proteome</keyword>
<evidence type="ECO:0000313" key="2">
    <source>
        <dbReference type="EMBL" id="SHL89815.1"/>
    </source>
</evidence>
<gene>
    <name evidence="2" type="ORF">SAMN05444366_1966</name>
</gene>
<protein>
    <recommendedName>
        <fullName evidence="4">Lipoprotein</fullName>
    </recommendedName>
</protein>
<name>A0A1M7EDF1_9FLAO</name>
<evidence type="ECO:0000256" key="1">
    <source>
        <dbReference type="SAM" id="MobiDB-lite"/>
    </source>
</evidence>
<accession>A0A1M7EDF1</accession>
<dbReference type="OrthoDB" id="1099822at2"/>
<dbReference type="EMBL" id="FRBY01000002">
    <property type="protein sequence ID" value="SHL89815.1"/>
    <property type="molecule type" value="Genomic_DNA"/>
</dbReference>
<dbReference type="PROSITE" id="PS51257">
    <property type="entry name" value="PROKAR_LIPOPROTEIN"/>
    <property type="match status" value="1"/>
</dbReference>
<dbReference type="RefSeq" id="WP_072971450.1">
    <property type="nucleotide sequence ID" value="NZ_FRBY01000002.1"/>
</dbReference>
<evidence type="ECO:0008006" key="4">
    <source>
        <dbReference type="Google" id="ProtNLM"/>
    </source>
</evidence>